<dbReference type="InterPro" id="IPR036770">
    <property type="entry name" value="Ankyrin_rpt-contain_sf"/>
</dbReference>
<dbReference type="RefSeq" id="XP_009515948.1">
    <property type="nucleotide sequence ID" value="XM_009517653.1"/>
</dbReference>
<dbReference type="Pfam" id="PF13637">
    <property type="entry name" value="Ank_4"/>
    <property type="match status" value="1"/>
</dbReference>
<evidence type="ECO:0000313" key="1">
    <source>
        <dbReference type="EMBL" id="EGZ28673.1"/>
    </source>
</evidence>
<keyword evidence="2" id="KW-1185">Reference proteome</keyword>
<dbReference type="InterPro" id="IPR052050">
    <property type="entry name" value="SecEffector_AnkRepeat"/>
</dbReference>
<dbReference type="EMBL" id="JH159151">
    <property type="protein sequence ID" value="EGZ28673.1"/>
    <property type="molecule type" value="Genomic_DNA"/>
</dbReference>
<accession>G4YPS6</accession>
<dbReference type="PANTHER" id="PTHR46586">
    <property type="entry name" value="ANKYRIN REPEAT-CONTAINING PROTEIN"/>
    <property type="match status" value="1"/>
</dbReference>
<dbReference type="PANTHER" id="PTHR46586:SF3">
    <property type="entry name" value="ANKYRIN REPEAT-CONTAINING PROTEIN"/>
    <property type="match status" value="1"/>
</dbReference>
<feature type="non-terminal residue" evidence="1">
    <location>
        <position position="219"/>
    </location>
</feature>
<dbReference type="Gene3D" id="1.25.40.20">
    <property type="entry name" value="Ankyrin repeat-containing domain"/>
    <property type="match status" value="1"/>
</dbReference>
<sequence length="219" mass="24345">AAAGGHTTFLRWLRNQGVVACWGKVAVARAVRSGQVDTLNFLLHEVTAPFDNRSLSQAAHRRNPHALWWLLANTSLRPDNRALVAACEAGRLANLQLLAPQVAGRHSDCATQAATYGHLDIMKWLHRHGFAFTRELMNGAAIVQWLHQHRNEGCTHDAIDYAVHHGHTEVAQWLLQYRTEGCSNWAMQLAIVGGHLGAAQWLHQNVEMRWTGPLLDLAA</sequence>
<proteinExistence type="predicted"/>
<dbReference type="Proteomes" id="UP000002640">
    <property type="component" value="Unassembled WGS sequence"/>
</dbReference>
<dbReference type="STRING" id="1094619.G4YPS6"/>
<dbReference type="InterPro" id="IPR002110">
    <property type="entry name" value="Ankyrin_rpt"/>
</dbReference>
<name>G4YPS6_PHYSP</name>
<organism evidence="1 2">
    <name type="scientific">Phytophthora sojae (strain P6497)</name>
    <name type="common">Soybean stem and root rot agent</name>
    <name type="synonym">Phytophthora megasperma f. sp. glycines</name>
    <dbReference type="NCBI Taxonomy" id="1094619"/>
    <lineage>
        <taxon>Eukaryota</taxon>
        <taxon>Sar</taxon>
        <taxon>Stramenopiles</taxon>
        <taxon>Oomycota</taxon>
        <taxon>Peronosporomycetes</taxon>
        <taxon>Peronosporales</taxon>
        <taxon>Peronosporaceae</taxon>
        <taxon>Phytophthora</taxon>
    </lineage>
</organism>
<feature type="non-terminal residue" evidence="1">
    <location>
        <position position="1"/>
    </location>
</feature>
<dbReference type="GeneID" id="20652141"/>
<dbReference type="SUPFAM" id="SSF48403">
    <property type="entry name" value="Ankyrin repeat"/>
    <property type="match status" value="1"/>
</dbReference>
<dbReference type="AlphaFoldDB" id="G4YPS6"/>
<dbReference type="InParanoid" id="G4YPS6"/>
<dbReference type="SMR" id="G4YPS6"/>
<gene>
    <name evidence="1" type="ORF">PHYSODRAFT_420879</name>
</gene>
<dbReference type="KEGG" id="psoj:PHYSODRAFT_420879"/>
<evidence type="ECO:0000313" key="2">
    <source>
        <dbReference type="Proteomes" id="UP000002640"/>
    </source>
</evidence>
<protein>
    <submittedName>
        <fullName evidence="1">Uncharacterized protein</fullName>
    </submittedName>
</protein>
<reference evidence="1 2" key="1">
    <citation type="journal article" date="2006" name="Science">
        <title>Phytophthora genome sequences uncover evolutionary origins and mechanisms of pathogenesis.</title>
        <authorList>
            <person name="Tyler B.M."/>
            <person name="Tripathy S."/>
            <person name="Zhang X."/>
            <person name="Dehal P."/>
            <person name="Jiang R.H."/>
            <person name="Aerts A."/>
            <person name="Arredondo F.D."/>
            <person name="Baxter L."/>
            <person name="Bensasson D."/>
            <person name="Beynon J.L."/>
            <person name="Chapman J."/>
            <person name="Damasceno C.M."/>
            <person name="Dorrance A.E."/>
            <person name="Dou D."/>
            <person name="Dickerman A.W."/>
            <person name="Dubchak I.L."/>
            <person name="Garbelotto M."/>
            <person name="Gijzen M."/>
            <person name="Gordon S.G."/>
            <person name="Govers F."/>
            <person name="Grunwald N.J."/>
            <person name="Huang W."/>
            <person name="Ivors K.L."/>
            <person name="Jones R.W."/>
            <person name="Kamoun S."/>
            <person name="Krampis K."/>
            <person name="Lamour K.H."/>
            <person name="Lee M.K."/>
            <person name="McDonald W.H."/>
            <person name="Medina M."/>
            <person name="Meijer H.J."/>
            <person name="Nordberg E.K."/>
            <person name="Maclean D.J."/>
            <person name="Ospina-Giraldo M.D."/>
            <person name="Morris P.F."/>
            <person name="Phuntumart V."/>
            <person name="Putnam N.H."/>
            <person name="Rash S."/>
            <person name="Rose J.K."/>
            <person name="Sakihama Y."/>
            <person name="Salamov A.A."/>
            <person name="Savidor A."/>
            <person name="Scheuring C.F."/>
            <person name="Smith B.M."/>
            <person name="Sobral B.W."/>
            <person name="Terry A."/>
            <person name="Torto-Alalibo T.A."/>
            <person name="Win J."/>
            <person name="Xu Z."/>
            <person name="Zhang H."/>
            <person name="Grigoriev I.V."/>
            <person name="Rokhsar D.S."/>
            <person name="Boore J.L."/>
        </authorList>
    </citation>
    <scope>NUCLEOTIDE SEQUENCE [LARGE SCALE GENOMIC DNA]</scope>
    <source>
        <strain evidence="1 2">P6497</strain>
    </source>
</reference>